<feature type="domain" description="Alpha/beta hydrolase fold-3" evidence="1">
    <location>
        <begin position="3"/>
        <end position="42"/>
    </location>
</feature>
<keyword evidence="3" id="KW-1185">Reference proteome</keyword>
<dbReference type="InterPro" id="IPR029058">
    <property type="entry name" value="AB_hydrolase_fold"/>
</dbReference>
<dbReference type="GO" id="GO:0016787">
    <property type="term" value="F:hydrolase activity"/>
    <property type="evidence" value="ECO:0007669"/>
    <property type="project" value="InterPro"/>
</dbReference>
<dbReference type="EMBL" id="SRKZ01000003">
    <property type="protein sequence ID" value="TGD80213.1"/>
    <property type="molecule type" value="Genomic_DNA"/>
</dbReference>
<evidence type="ECO:0000313" key="2">
    <source>
        <dbReference type="EMBL" id="TGD80213.1"/>
    </source>
</evidence>
<dbReference type="SUPFAM" id="SSF53474">
    <property type="entry name" value="alpha/beta-Hydrolases"/>
    <property type="match status" value="1"/>
</dbReference>
<dbReference type="InterPro" id="IPR013094">
    <property type="entry name" value="AB_hydrolase_3"/>
</dbReference>
<dbReference type="Proteomes" id="UP000298284">
    <property type="component" value="Unassembled WGS sequence"/>
</dbReference>
<dbReference type="Pfam" id="PF07859">
    <property type="entry name" value="Abhydrolase_3"/>
    <property type="match status" value="1"/>
</dbReference>
<name>A0A4Z0MKA7_9BACT</name>
<evidence type="ECO:0000259" key="1">
    <source>
        <dbReference type="Pfam" id="PF07859"/>
    </source>
</evidence>
<gene>
    <name evidence="2" type="ORF">EU557_10215</name>
</gene>
<proteinExistence type="predicted"/>
<reference evidence="2 3" key="1">
    <citation type="submission" date="2019-04" db="EMBL/GenBank/DDBJ databases">
        <authorList>
            <person name="Feng G."/>
            <person name="Zhang J."/>
            <person name="Zhu H."/>
        </authorList>
    </citation>
    <scope>NUCLEOTIDE SEQUENCE [LARGE SCALE GENOMIC DNA]</scope>
    <source>
        <strain evidence="2 3">JCM 19491</strain>
    </source>
</reference>
<comment type="caution">
    <text evidence="2">The sequence shown here is derived from an EMBL/GenBank/DDBJ whole genome shotgun (WGS) entry which is preliminary data.</text>
</comment>
<dbReference type="Gene3D" id="3.40.50.1820">
    <property type="entry name" value="alpha/beta hydrolase"/>
    <property type="match status" value="1"/>
</dbReference>
<organism evidence="2 3">
    <name type="scientific">Hymenobacter wooponensis</name>
    <dbReference type="NCBI Taxonomy" id="1525360"/>
    <lineage>
        <taxon>Bacteria</taxon>
        <taxon>Pseudomonadati</taxon>
        <taxon>Bacteroidota</taxon>
        <taxon>Cytophagia</taxon>
        <taxon>Cytophagales</taxon>
        <taxon>Hymenobacteraceae</taxon>
        <taxon>Hymenobacter</taxon>
    </lineage>
</organism>
<accession>A0A4Z0MKA7</accession>
<protein>
    <recommendedName>
        <fullName evidence="1">Alpha/beta hydrolase fold-3 domain-containing protein</fullName>
    </recommendedName>
</protein>
<dbReference type="AlphaFoldDB" id="A0A4Z0MKA7"/>
<dbReference type="OrthoDB" id="9803828at2"/>
<sequence length="68" mass="7394">MQVHVGDAEVLLDDSVRYAASVHAAGGKAELHLWEQMPHVFVSSPQELQAARHALDLSAAFLTHHLLA</sequence>
<evidence type="ECO:0000313" key="3">
    <source>
        <dbReference type="Proteomes" id="UP000298284"/>
    </source>
</evidence>